<feature type="compositionally biased region" description="Polar residues" evidence="1">
    <location>
        <begin position="1"/>
        <end position="23"/>
    </location>
</feature>
<dbReference type="InterPro" id="IPR021514">
    <property type="entry name" value="DUF3176"/>
</dbReference>
<evidence type="ECO:0000313" key="4">
    <source>
        <dbReference type="Proteomes" id="UP000777438"/>
    </source>
</evidence>
<organism evidence="3 4">
    <name type="scientific">Thelonectria olida</name>
    <dbReference type="NCBI Taxonomy" id="1576542"/>
    <lineage>
        <taxon>Eukaryota</taxon>
        <taxon>Fungi</taxon>
        <taxon>Dikarya</taxon>
        <taxon>Ascomycota</taxon>
        <taxon>Pezizomycotina</taxon>
        <taxon>Sordariomycetes</taxon>
        <taxon>Hypocreomycetidae</taxon>
        <taxon>Hypocreales</taxon>
        <taxon>Nectriaceae</taxon>
        <taxon>Thelonectria</taxon>
    </lineage>
</organism>
<feature type="transmembrane region" description="Helical" evidence="2">
    <location>
        <begin position="147"/>
        <end position="169"/>
    </location>
</feature>
<sequence>MAGFHESSQFLLQPLAQRQSHNANHQDHADDTDETRAEALSRPSGGSHDQSHSDSNDLSTKHTGLLIQDAALTSPSADGAKKNVNGLHSQHRRHASNTFLTWSLELALLLVAAGLLVAIIVILLTYSDNEVPNWNGDDNTGGITLNALVALIATIFRAILAFIALQVLAQLKWDWVAARFRPVRDMQRFDDASRGVWGSLQLLPAVALRQPLAVVAVVVVVASLAIGPVTQQTMQTYYCLRDAAGRPAAITVANRVVDETLYYSQRSVMYALNVGLQSAMQDAVVNPSNDSNIATLFTCPSGNCTFIAYSDHPGQPADERVSHASIGMCSRCEDVYELVQKYNETTLGLTVSKPSHNSNETKRLAITPGTPATGGTKYLASSVTGNLAWAHQAVPRDFLNTARWSAANFSILAFSQDRCNKLPNSTVSCSLFAKPYEINRQAWDQPTDYIAATCILYPCVKYYAGTVRDGALSERVVRSTPLRPQNPEALSGGGELAMALRWAGVQTPCRVNDTLYTSSNMSSASAQLPPDAKETVNAHSKDWASDDIDTPAGYTNVTAPRECVATLWSGFLSALQYELIESFSAECSPRGHQTEVVSCTSSSGGTSMSMAALLRPRSTSLDTIRENVSSMAMRITTEMRRTGWGARTEAAATVEGEAKENRTCIRVEWGWFALPAALLLLCAVLLGWVIVRDLRARNGSVIWKSSVLPFLLKDYVPAIETMSLKDLDAAAGGLEVKLQKLE</sequence>
<dbReference type="AlphaFoldDB" id="A0A9P8WA26"/>
<reference evidence="3 4" key="1">
    <citation type="journal article" date="2021" name="Nat. Commun.">
        <title>Genetic determinants of endophytism in the Arabidopsis root mycobiome.</title>
        <authorList>
            <person name="Mesny F."/>
            <person name="Miyauchi S."/>
            <person name="Thiergart T."/>
            <person name="Pickel B."/>
            <person name="Atanasova L."/>
            <person name="Karlsson M."/>
            <person name="Huettel B."/>
            <person name="Barry K.W."/>
            <person name="Haridas S."/>
            <person name="Chen C."/>
            <person name="Bauer D."/>
            <person name="Andreopoulos W."/>
            <person name="Pangilinan J."/>
            <person name="LaButti K."/>
            <person name="Riley R."/>
            <person name="Lipzen A."/>
            <person name="Clum A."/>
            <person name="Drula E."/>
            <person name="Henrissat B."/>
            <person name="Kohler A."/>
            <person name="Grigoriev I.V."/>
            <person name="Martin F.M."/>
            <person name="Hacquard S."/>
        </authorList>
    </citation>
    <scope>NUCLEOTIDE SEQUENCE [LARGE SCALE GENOMIC DNA]</scope>
    <source>
        <strain evidence="3 4">MPI-CAGE-CH-0241</strain>
    </source>
</reference>
<keyword evidence="2" id="KW-0812">Transmembrane</keyword>
<feature type="transmembrane region" description="Helical" evidence="2">
    <location>
        <begin position="212"/>
        <end position="230"/>
    </location>
</feature>
<protein>
    <submittedName>
        <fullName evidence="3">Uncharacterized protein</fullName>
    </submittedName>
</protein>
<evidence type="ECO:0000313" key="3">
    <source>
        <dbReference type="EMBL" id="KAH6893275.1"/>
    </source>
</evidence>
<feature type="transmembrane region" description="Helical" evidence="2">
    <location>
        <begin position="669"/>
        <end position="691"/>
    </location>
</feature>
<keyword evidence="4" id="KW-1185">Reference proteome</keyword>
<keyword evidence="2" id="KW-0472">Membrane</keyword>
<dbReference type="PANTHER" id="PTHR35394:SF5">
    <property type="entry name" value="DUF3176 DOMAIN-CONTAINING PROTEIN"/>
    <property type="match status" value="1"/>
</dbReference>
<feature type="transmembrane region" description="Helical" evidence="2">
    <location>
        <begin position="99"/>
        <end position="127"/>
    </location>
</feature>
<dbReference type="Pfam" id="PF11374">
    <property type="entry name" value="DUF3176"/>
    <property type="match status" value="1"/>
</dbReference>
<feature type="region of interest" description="Disordered" evidence="1">
    <location>
        <begin position="1"/>
        <end position="59"/>
    </location>
</feature>
<gene>
    <name evidence="3" type="ORF">B0T10DRAFT_269430</name>
</gene>
<evidence type="ECO:0000256" key="1">
    <source>
        <dbReference type="SAM" id="MobiDB-lite"/>
    </source>
</evidence>
<dbReference type="PANTHER" id="PTHR35394">
    <property type="entry name" value="DUF3176 DOMAIN-CONTAINING PROTEIN"/>
    <property type="match status" value="1"/>
</dbReference>
<accession>A0A9P8WA26</accession>
<proteinExistence type="predicted"/>
<comment type="caution">
    <text evidence="3">The sequence shown here is derived from an EMBL/GenBank/DDBJ whole genome shotgun (WGS) entry which is preliminary data.</text>
</comment>
<evidence type="ECO:0000256" key="2">
    <source>
        <dbReference type="SAM" id="Phobius"/>
    </source>
</evidence>
<dbReference type="Proteomes" id="UP000777438">
    <property type="component" value="Unassembled WGS sequence"/>
</dbReference>
<dbReference type="EMBL" id="JAGPYM010000006">
    <property type="protein sequence ID" value="KAH6893275.1"/>
    <property type="molecule type" value="Genomic_DNA"/>
</dbReference>
<keyword evidence="2" id="KW-1133">Transmembrane helix</keyword>
<dbReference type="OrthoDB" id="5242705at2759"/>
<feature type="compositionally biased region" description="Basic and acidic residues" evidence="1">
    <location>
        <begin position="24"/>
        <end position="39"/>
    </location>
</feature>
<name>A0A9P8WA26_9HYPO</name>